<keyword evidence="3" id="KW-1185">Reference proteome</keyword>
<evidence type="ECO:0000313" key="3">
    <source>
        <dbReference type="Proteomes" id="UP001597304"/>
    </source>
</evidence>
<dbReference type="RefSeq" id="WP_147912220.1">
    <property type="nucleotide sequence ID" value="NZ_JBHUEJ010000036.1"/>
</dbReference>
<organism evidence="2 3">
    <name type="scientific">Ottowia flava</name>
    <dbReference type="NCBI Taxonomy" id="2675430"/>
    <lineage>
        <taxon>Bacteria</taxon>
        <taxon>Pseudomonadati</taxon>
        <taxon>Pseudomonadota</taxon>
        <taxon>Betaproteobacteria</taxon>
        <taxon>Burkholderiales</taxon>
        <taxon>Comamonadaceae</taxon>
        <taxon>Ottowia</taxon>
    </lineage>
</organism>
<reference evidence="3" key="1">
    <citation type="journal article" date="2019" name="Int. J. Syst. Evol. Microbiol.">
        <title>The Global Catalogue of Microorganisms (GCM) 10K type strain sequencing project: providing services to taxonomists for standard genome sequencing and annotation.</title>
        <authorList>
            <consortium name="The Broad Institute Genomics Platform"/>
            <consortium name="The Broad Institute Genome Sequencing Center for Infectious Disease"/>
            <person name="Wu L."/>
            <person name="Ma J."/>
        </authorList>
    </citation>
    <scope>NUCLEOTIDE SEQUENCE [LARGE SCALE GENOMIC DNA]</scope>
    <source>
        <strain evidence="3">LMG 29247</strain>
    </source>
</reference>
<dbReference type="Proteomes" id="UP001597304">
    <property type="component" value="Unassembled WGS sequence"/>
</dbReference>
<evidence type="ECO:0000313" key="2">
    <source>
        <dbReference type="EMBL" id="MFD1712201.1"/>
    </source>
</evidence>
<name>A0ABW4KXR7_9BURK</name>
<gene>
    <name evidence="2" type="ORF">ACFSF0_16455</name>
</gene>
<protein>
    <recommendedName>
        <fullName evidence="4">HNH endonuclease</fullName>
    </recommendedName>
</protein>
<accession>A0ABW4KXR7</accession>
<proteinExistence type="predicted"/>
<feature type="region of interest" description="Disordered" evidence="1">
    <location>
        <begin position="71"/>
        <end position="98"/>
    </location>
</feature>
<evidence type="ECO:0008006" key="4">
    <source>
        <dbReference type="Google" id="ProtNLM"/>
    </source>
</evidence>
<dbReference type="EMBL" id="JBHUEJ010000036">
    <property type="protein sequence ID" value="MFD1712201.1"/>
    <property type="molecule type" value="Genomic_DNA"/>
</dbReference>
<sequence length="391" mass="41148">MTTPPIGGAGWRAAAAGAQGLSPLARSTLEGARTLGAVNGQQLADAIARLPDAAQRRRVLQEVAPELAPGELASTQSALRERGVDAGPPASGGARPNADADLALDLTQIGLDVAGLFDPTPISDGANALISIGRGDWLGAGLSAISMVPYIGDAAKLGKLGKYAQTVANAVEAAARNPALRQSLEPGIRAIGNALDKVPLDKLPDSLRQQLTTLKELTQSFGQGAGRAGARGAENVAEGATDATRLAAGAARVGAQPAWGRYLDDITLQTGRSVTTEQQRLLTDYLTHHNPTRLSTAESKAHRADFNRVKNDLITQWEKQTGQAWPRYTEDLHSANGTLVRKAGQPYDAHHIIESSYGGPAEWWNMHPARFPDQHQQGIHRAGGPASQIFP</sequence>
<comment type="caution">
    <text evidence="2">The sequence shown here is derived from an EMBL/GenBank/DDBJ whole genome shotgun (WGS) entry which is preliminary data.</text>
</comment>
<dbReference type="CDD" id="cd20745">
    <property type="entry name" value="FIX_RhsA_AHH_HNH-like"/>
    <property type="match status" value="1"/>
</dbReference>
<evidence type="ECO:0000256" key="1">
    <source>
        <dbReference type="SAM" id="MobiDB-lite"/>
    </source>
</evidence>